<accession>A0ABW4JJ97</accession>
<gene>
    <name evidence="1" type="ORF">ACFSB2_15300</name>
</gene>
<dbReference type="EMBL" id="JBHUCX010000043">
    <property type="protein sequence ID" value="MFD1676069.1"/>
    <property type="molecule type" value="Genomic_DNA"/>
</dbReference>
<protein>
    <submittedName>
        <fullName evidence="1">Uncharacterized protein</fullName>
    </submittedName>
</protein>
<name>A0ABW4JJ97_9BACL</name>
<keyword evidence="2" id="KW-1185">Reference proteome</keyword>
<sequence length="201" mass="21864">MKSKKLMVISSALGALVLVGGVVTTFASITNRAPITTAKTTTSTTQAIPTVTKTLSLSQKEQSIPNKNADKYFKIPCVDSSGKKFDISVKNAPVMFVSAWDSPIVSQLEQDKHSIKTMPVFVVVQAGPHKSSSQEISDVKKLLQQHGVTGSTVLALDDNQQFPHEWITGDPDTYVWKNSHLMEIPGPLKSNEVSQWSKILG</sequence>
<proteinExistence type="predicted"/>
<comment type="caution">
    <text evidence="1">The sequence shown here is derived from an EMBL/GenBank/DDBJ whole genome shotgun (WGS) entry which is preliminary data.</text>
</comment>
<reference evidence="2" key="1">
    <citation type="journal article" date="2019" name="Int. J. Syst. Evol. Microbiol.">
        <title>The Global Catalogue of Microorganisms (GCM) 10K type strain sequencing project: providing services to taxonomists for standard genome sequencing and annotation.</title>
        <authorList>
            <consortium name="The Broad Institute Genomics Platform"/>
            <consortium name="The Broad Institute Genome Sequencing Center for Infectious Disease"/>
            <person name="Wu L."/>
            <person name="Ma J."/>
        </authorList>
    </citation>
    <scope>NUCLEOTIDE SEQUENCE [LARGE SCALE GENOMIC DNA]</scope>
    <source>
        <strain evidence="2">CGMCC 1.12286</strain>
    </source>
</reference>
<evidence type="ECO:0000313" key="2">
    <source>
        <dbReference type="Proteomes" id="UP001597079"/>
    </source>
</evidence>
<dbReference type="RefSeq" id="WP_377943962.1">
    <property type="nucleotide sequence ID" value="NZ_JBHUCX010000043.1"/>
</dbReference>
<organism evidence="1 2">
    <name type="scientific">Alicyclobacillus fodiniaquatilis</name>
    <dbReference type="NCBI Taxonomy" id="1661150"/>
    <lineage>
        <taxon>Bacteria</taxon>
        <taxon>Bacillati</taxon>
        <taxon>Bacillota</taxon>
        <taxon>Bacilli</taxon>
        <taxon>Bacillales</taxon>
        <taxon>Alicyclobacillaceae</taxon>
        <taxon>Alicyclobacillus</taxon>
    </lineage>
</organism>
<dbReference type="Proteomes" id="UP001597079">
    <property type="component" value="Unassembled WGS sequence"/>
</dbReference>
<evidence type="ECO:0000313" key="1">
    <source>
        <dbReference type="EMBL" id="MFD1676069.1"/>
    </source>
</evidence>